<dbReference type="InterPro" id="IPR025517">
    <property type="entry name" value="DUF4405"/>
</dbReference>
<organism evidence="3 4">
    <name type="scientific">Arcobacter venerupis</name>
    <dbReference type="NCBI Taxonomy" id="1054033"/>
    <lineage>
        <taxon>Bacteria</taxon>
        <taxon>Pseudomonadati</taxon>
        <taxon>Campylobacterota</taxon>
        <taxon>Epsilonproteobacteria</taxon>
        <taxon>Campylobacterales</taxon>
        <taxon>Arcobacteraceae</taxon>
        <taxon>Arcobacter</taxon>
    </lineage>
</organism>
<evidence type="ECO:0000259" key="2">
    <source>
        <dbReference type="Pfam" id="PF14358"/>
    </source>
</evidence>
<feature type="transmembrane region" description="Helical" evidence="1">
    <location>
        <begin position="72"/>
        <end position="89"/>
    </location>
</feature>
<keyword evidence="4" id="KW-1185">Reference proteome</keyword>
<dbReference type="RefSeq" id="WP_128359172.1">
    <property type="nucleotide sequence ID" value="NZ_CP053840.1"/>
</dbReference>
<feature type="transmembrane region" description="Helical" evidence="1">
    <location>
        <begin position="12"/>
        <end position="32"/>
    </location>
</feature>
<dbReference type="Proteomes" id="UP000503482">
    <property type="component" value="Chromosome"/>
</dbReference>
<feature type="transmembrane region" description="Helical" evidence="1">
    <location>
        <begin position="44"/>
        <end position="60"/>
    </location>
</feature>
<gene>
    <name evidence="3" type="ORF">AVENP_0309</name>
</gene>
<protein>
    <submittedName>
        <fullName evidence="3">DUF4405 domain-containing membrane protein</fullName>
    </submittedName>
</protein>
<accession>A0AAE7B5V6</accession>
<dbReference type="EMBL" id="CP053840">
    <property type="protein sequence ID" value="QKF65883.1"/>
    <property type="molecule type" value="Genomic_DNA"/>
</dbReference>
<keyword evidence="1" id="KW-1133">Transmembrane helix</keyword>
<dbReference type="Pfam" id="PF14358">
    <property type="entry name" value="DUF4405"/>
    <property type="match status" value="1"/>
</dbReference>
<keyword evidence="1" id="KW-0472">Membrane</keyword>
<feature type="domain" description="Flavinylation-associated cytochrome" evidence="2">
    <location>
        <begin position="11"/>
        <end position="60"/>
    </location>
</feature>
<evidence type="ECO:0000313" key="3">
    <source>
        <dbReference type="EMBL" id="QKF65883.1"/>
    </source>
</evidence>
<dbReference type="KEGG" id="avp:AVENP_0309"/>
<sequence length="161" mass="18210">MNKFMKRDIATSLTAFLFLVIGTTGVLMYFHLLDNYTKKMHENLGLVFVLVILFHVFFNWKAMKSYFSKKVFLYSGIIISAVALTFILTSKTGENPKTTLINSVLNAPLENSFVIFSESSQIAKEKLEKADLKIDKAKSINELAKLNKTSPFKVVSILSEK</sequence>
<name>A0AAE7B5V6_9BACT</name>
<proteinExistence type="predicted"/>
<dbReference type="AlphaFoldDB" id="A0AAE7B5V6"/>
<evidence type="ECO:0000313" key="4">
    <source>
        <dbReference type="Proteomes" id="UP000503482"/>
    </source>
</evidence>
<keyword evidence="1" id="KW-0812">Transmembrane</keyword>
<reference evidence="3 4" key="1">
    <citation type="submission" date="2020-05" db="EMBL/GenBank/DDBJ databases">
        <title>Complete genome sequencing of Campylobacter and Arcobacter type strains.</title>
        <authorList>
            <person name="Miller W.G."/>
            <person name="Yee E."/>
        </authorList>
    </citation>
    <scope>NUCLEOTIDE SEQUENCE [LARGE SCALE GENOMIC DNA]</scope>
    <source>
        <strain evidence="3 4">LMG 26156</strain>
    </source>
</reference>
<evidence type="ECO:0000256" key="1">
    <source>
        <dbReference type="SAM" id="Phobius"/>
    </source>
</evidence>